<organism evidence="2 3">
    <name type="scientific">Amblyomma americanum</name>
    <name type="common">Lone star tick</name>
    <dbReference type="NCBI Taxonomy" id="6943"/>
    <lineage>
        <taxon>Eukaryota</taxon>
        <taxon>Metazoa</taxon>
        <taxon>Ecdysozoa</taxon>
        <taxon>Arthropoda</taxon>
        <taxon>Chelicerata</taxon>
        <taxon>Arachnida</taxon>
        <taxon>Acari</taxon>
        <taxon>Parasitiformes</taxon>
        <taxon>Ixodida</taxon>
        <taxon>Ixodoidea</taxon>
        <taxon>Ixodidae</taxon>
        <taxon>Amblyomminae</taxon>
        <taxon>Amblyomma</taxon>
    </lineage>
</organism>
<feature type="signal peptide" evidence="1">
    <location>
        <begin position="1"/>
        <end position="22"/>
    </location>
</feature>
<comment type="caution">
    <text evidence="2">The sequence shown here is derived from an EMBL/GenBank/DDBJ whole genome shotgun (WGS) entry which is preliminary data.</text>
</comment>
<evidence type="ECO:0008006" key="4">
    <source>
        <dbReference type="Google" id="ProtNLM"/>
    </source>
</evidence>
<name>A0AAQ4ESQ8_AMBAM</name>
<dbReference type="EMBL" id="JARKHS020011423">
    <property type="protein sequence ID" value="KAK8777834.1"/>
    <property type="molecule type" value="Genomic_DNA"/>
</dbReference>
<proteinExistence type="predicted"/>
<evidence type="ECO:0000313" key="3">
    <source>
        <dbReference type="Proteomes" id="UP001321473"/>
    </source>
</evidence>
<gene>
    <name evidence="2" type="ORF">V5799_020825</name>
</gene>
<keyword evidence="1" id="KW-0732">Signal</keyword>
<keyword evidence="3" id="KW-1185">Reference proteome</keyword>
<dbReference type="AlphaFoldDB" id="A0AAQ4ESQ8"/>
<feature type="chain" id="PRO_5043034572" description="Secreted protein" evidence="1">
    <location>
        <begin position="23"/>
        <end position="231"/>
    </location>
</feature>
<evidence type="ECO:0000256" key="1">
    <source>
        <dbReference type="SAM" id="SignalP"/>
    </source>
</evidence>
<protein>
    <recommendedName>
        <fullName evidence="4">Secreted protein</fullName>
    </recommendedName>
</protein>
<reference evidence="2 3" key="1">
    <citation type="journal article" date="2023" name="Arcadia Sci">
        <title>De novo assembly of a long-read Amblyomma americanum tick genome.</title>
        <authorList>
            <person name="Chou S."/>
            <person name="Poskanzer K.E."/>
            <person name="Rollins M."/>
            <person name="Thuy-Boun P.S."/>
        </authorList>
    </citation>
    <scope>NUCLEOTIDE SEQUENCE [LARGE SCALE GENOMIC DNA]</scope>
    <source>
        <strain evidence="2">F_SG_1</strain>
        <tissue evidence="2">Salivary glands</tissue>
    </source>
</reference>
<sequence length="231" mass="23318">MASAYLLLTLLVAGAMTTASSASLPTSCVNITLNNILGIGACAGTSTNFCGNTSTTATTQGLVKIINCVIQGIVQNGSPQGILSALAPLLLIIVNRDIATGLNLGPLGNFQLCNSSGCLNFLIKNDSCLGSINIGLPAVGNLSSCAGDTAMLCTAGSPTTTNMIQSTVQAIVCILTSLPMDQLRAVLQGTVCQLIKAVNQALQGNLALQATFAIFSLAITTALSVPCPTIG</sequence>
<accession>A0AAQ4ESQ8</accession>
<dbReference type="Proteomes" id="UP001321473">
    <property type="component" value="Unassembled WGS sequence"/>
</dbReference>
<evidence type="ECO:0000313" key="2">
    <source>
        <dbReference type="EMBL" id="KAK8777834.1"/>
    </source>
</evidence>